<protein>
    <submittedName>
        <fullName evidence="1">Uncharacterized protein</fullName>
    </submittedName>
</protein>
<dbReference type="AlphaFoldDB" id="A0AAD6UP60"/>
<organism evidence="1 2">
    <name type="scientific">Mycena pura</name>
    <dbReference type="NCBI Taxonomy" id="153505"/>
    <lineage>
        <taxon>Eukaryota</taxon>
        <taxon>Fungi</taxon>
        <taxon>Dikarya</taxon>
        <taxon>Basidiomycota</taxon>
        <taxon>Agaricomycotina</taxon>
        <taxon>Agaricomycetes</taxon>
        <taxon>Agaricomycetidae</taxon>
        <taxon>Agaricales</taxon>
        <taxon>Marasmiineae</taxon>
        <taxon>Mycenaceae</taxon>
        <taxon>Mycena</taxon>
    </lineage>
</organism>
<proteinExistence type="predicted"/>
<name>A0AAD6UP60_9AGAR</name>
<dbReference type="Proteomes" id="UP001219525">
    <property type="component" value="Unassembled WGS sequence"/>
</dbReference>
<accession>A0AAD6UP60</accession>
<reference evidence="1" key="1">
    <citation type="submission" date="2023-03" db="EMBL/GenBank/DDBJ databases">
        <title>Massive genome expansion in bonnet fungi (Mycena s.s.) driven by repeated elements and novel gene families across ecological guilds.</title>
        <authorList>
            <consortium name="Lawrence Berkeley National Laboratory"/>
            <person name="Harder C.B."/>
            <person name="Miyauchi S."/>
            <person name="Viragh M."/>
            <person name="Kuo A."/>
            <person name="Thoen E."/>
            <person name="Andreopoulos B."/>
            <person name="Lu D."/>
            <person name="Skrede I."/>
            <person name="Drula E."/>
            <person name="Henrissat B."/>
            <person name="Morin E."/>
            <person name="Kohler A."/>
            <person name="Barry K."/>
            <person name="LaButti K."/>
            <person name="Morin E."/>
            <person name="Salamov A."/>
            <person name="Lipzen A."/>
            <person name="Mereny Z."/>
            <person name="Hegedus B."/>
            <person name="Baldrian P."/>
            <person name="Stursova M."/>
            <person name="Weitz H."/>
            <person name="Taylor A."/>
            <person name="Grigoriev I.V."/>
            <person name="Nagy L.G."/>
            <person name="Martin F."/>
            <person name="Kauserud H."/>
        </authorList>
    </citation>
    <scope>NUCLEOTIDE SEQUENCE</scope>
    <source>
        <strain evidence="1">9144</strain>
    </source>
</reference>
<comment type="caution">
    <text evidence="1">The sequence shown here is derived from an EMBL/GenBank/DDBJ whole genome shotgun (WGS) entry which is preliminary data.</text>
</comment>
<dbReference type="EMBL" id="JARJCW010000128">
    <property type="protein sequence ID" value="KAJ7191782.1"/>
    <property type="molecule type" value="Genomic_DNA"/>
</dbReference>
<sequence length="275" mass="29685">MDAIGWVLKVMHALDIELIQDAEATPDEEVELSRGRCPGECTSKTSCAAGRHFRLQEHKILIVESDVLLRLPVLSTLHSVSYTFKFFVSISCYWLRPRLTVTASISPSSPAAIAAGTRAFATMWCEEWSTSPRCAPSTTPSKRSDHYVLWLPQAAEPLLPGATWLANSGFRALPAEYDCGDYAQGYEASVVCAPLAELAAPSPFLAACFNRRSVGVDAHACASASTSRACSRALRSSRATAPVADLALAYSPQQPQQPHPAHALLPSVFPDFVHG</sequence>
<gene>
    <name evidence="1" type="ORF">GGX14DRAFT_596971</name>
</gene>
<evidence type="ECO:0000313" key="2">
    <source>
        <dbReference type="Proteomes" id="UP001219525"/>
    </source>
</evidence>
<evidence type="ECO:0000313" key="1">
    <source>
        <dbReference type="EMBL" id="KAJ7191782.1"/>
    </source>
</evidence>
<keyword evidence="2" id="KW-1185">Reference proteome</keyword>